<dbReference type="GO" id="GO:0051213">
    <property type="term" value="F:dioxygenase activity"/>
    <property type="evidence" value="ECO:0007669"/>
    <property type="project" value="UniProtKB-KW"/>
</dbReference>
<organism evidence="1 2">
    <name type="scientific">Williamsia deligens</name>
    <dbReference type="NCBI Taxonomy" id="321325"/>
    <lineage>
        <taxon>Bacteria</taxon>
        <taxon>Bacillati</taxon>
        <taxon>Actinomycetota</taxon>
        <taxon>Actinomycetes</taxon>
        <taxon>Mycobacteriales</taxon>
        <taxon>Nocardiaceae</taxon>
        <taxon>Williamsia</taxon>
    </lineage>
</organism>
<dbReference type="Proteomes" id="UP001597068">
    <property type="component" value="Unassembled WGS sequence"/>
</dbReference>
<dbReference type="RefSeq" id="WP_253647427.1">
    <property type="nucleotide sequence ID" value="NZ_BAAAMO010000002.1"/>
</dbReference>
<sequence length="267" mass="28772">MTLSDSDIETFVRDGFVVLRGAVDRATIDQCRAELWDTIPESPDDPSTWIEPVRWTNSPMTPAFARAARSPGLVEAYDSLIGPGRWIQRVELGTVPVRFPLGRESGDTGWHIDASFAAADGSGQRISVSSRDRGLLALFLISDVGDDDAPTRIRVGSHLDVPRFLAPHGDDGADMFALCAEMDAAGVFDDPGRPEVLATGDAGDVFLCHPFLVHAAQVNHSGRPRFMSQPGIMLREQFDLDRPTAPVERAIVDALGEGGEAPTPGGR</sequence>
<evidence type="ECO:0000313" key="1">
    <source>
        <dbReference type="EMBL" id="MFD0924549.1"/>
    </source>
</evidence>
<proteinExistence type="predicted"/>
<accession>A0ABW3G1K9</accession>
<reference evidence="2" key="1">
    <citation type="journal article" date="2019" name="Int. J. Syst. Evol. Microbiol.">
        <title>The Global Catalogue of Microorganisms (GCM) 10K type strain sequencing project: providing services to taxonomists for standard genome sequencing and annotation.</title>
        <authorList>
            <consortium name="The Broad Institute Genomics Platform"/>
            <consortium name="The Broad Institute Genome Sequencing Center for Infectious Disease"/>
            <person name="Wu L."/>
            <person name="Ma J."/>
        </authorList>
    </citation>
    <scope>NUCLEOTIDE SEQUENCE [LARGE SCALE GENOMIC DNA]</scope>
    <source>
        <strain evidence="2">CCUG 50873</strain>
    </source>
</reference>
<dbReference type="EMBL" id="JBHTIL010000001">
    <property type="protein sequence ID" value="MFD0924549.1"/>
    <property type="molecule type" value="Genomic_DNA"/>
</dbReference>
<comment type="caution">
    <text evidence="1">The sequence shown here is derived from an EMBL/GenBank/DDBJ whole genome shotgun (WGS) entry which is preliminary data.</text>
</comment>
<dbReference type="InterPro" id="IPR008775">
    <property type="entry name" value="Phytyl_CoA_dOase-like"/>
</dbReference>
<keyword evidence="2" id="KW-1185">Reference proteome</keyword>
<name>A0ABW3G1K9_9NOCA</name>
<dbReference type="Pfam" id="PF05721">
    <property type="entry name" value="PhyH"/>
    <property type="match status" value="1"/>
</dbReference>
<dbReference type="SUPFAM" id="SSF51197">
    <property type="entry name" value="Clavaminate synthase-like"/>
    <property type="match status" value="1"/>
</dbReference>
<evidence type="ECO:0000313" key="2">
    <source>
        <dbReference type="Proteomes" id="UP001597068"/>
    </source>
</evidence>
<keyword evidence="1" id="KW-0560">Oxidoreductase</keyword>
<keyword evidence="1" id="KW-0223">Dioxygenase</keyword>
<dbReference type="Gene3D" id="2.60.120.620">
    <property type="entry name" value="q2cbj1_9rhob like domain"/>
    <property type="match status" value="1"/>
</dbReference>
<protein>
    <submittedName>
        <fullName evidence="1">Phytanoyl-CoA dioxygenase family protein</fullName>
    </submittedName>
</protein>
<gene>
    <name evidence="1" type="ORF">ACFQ04_02245</name>
</gene>